<dbReference type="Gene3D" id="3.40.630.30">
    <property type="match status" value="1"/>
</dbReference>
<proteinExistence type="predicted"/>
<dbReference type="InterPro" id="IPR016181">
    <property type="entry name" value="Acyl_CoA_acyltransferase"/>
</dbReference>
<dbReference type="Proteomes" id="UP000663908">
    <property type="component" value="Chromosome"/>
</dbReference>
<dbReference type="InterPro" id="IPR000182">
    <property type="entry name" value="GNAT_dom"/>
</dbReference>
<organism evidence="2 4">
    <name type="scientific">Streptomyces cyanogenus</name>
    <dbReference type="NCBI Taxonomy" id="80860"/>
    <lineage>
        <taxon>Bacteria</taxon>
        <taxon>Bacillati</taxon>
        <taxon>Actinomycetota</taxon>
        <taxon>Actinomycetes</taxon>
        <taxon>Kitasatosporales</taxon>
        <taxon>Streptomycetaceae</taxon>
        <taxon>Streptomyces</taxon>
    </lineage>
</organism>
<dbReference type="CDD" id="cd04301">
    <property type="entry name" value="NAT_SF"/>
    <property type="match status" value="1"/>
</dbReference>
<name>A0ABX7TH86_STRCY</name>
<dbReference type="SUPFAM" id="SSF55729">
    <property type="entry name" value="Acyl-CoA N-acyltransferases (Nat)"/>
    <property type="match status" value="1"/>
</dbReference>
<keyword evidence="4" id="KW-1185">Reference proteome</keyword>
<reference evidence="2 4" key="1">
    <citation type="submission" date="2021-03" db="EMBL/GenBank/DDBJ databases">
        <title>Complete genome sequence of Streptomyces cyanogenus S136, producer of anticancer angucycline landomycin A.</title>
        <authorList>
            <person name="Hrab P."/>
            <person name="Ruckert C."/>
            <person name="Busche T."/>
            <person name="Ostash I."/>
            <person name="Kalinowski J."/>
            <person name="Fedorenko V."/>
            <person name="Yushchuk O."/>
            <person name="Ostash B."/>
        </authorList>
    </citation>
    <scope>NUCLEOTIDE SEQUENCE [LARGE SCALE GENOMIC DNA]</scope>
    <source>
        <strain evidence="2 4">S136</strain>
    </source>
</reference>
<accession>A0ABX7TH86</accession>
<dbReference type="EMBL" id="CP071839">
    <property type="protein sequence ID" value="QTD95764.1"/>
    <property type="molecule type" value="Genomic_DNA"/>
</dbReference>
<evidence type="ECO:0000313" key="4">
    <source>
        <dbReference type="Proteomes" id="UP000663908"/>
    </source>
</evidence>
<protein>
    <submittedName>
        <fullName evidence="2">Acetyltransferase (GNAT) family protein</fullName>
    </submittedName>
</protein>
<sequence>MPLPLAAAIDEHGGRVPLPYGQGQCRIARTGETITGMLYATPPIRWLQEHPPTQRKSLVHALVEIELLAVAEPYRRHGIGTALLEKTEHAARAEGTRLALAKVRIGAFPVMRWYRGRGYTVAGQGEPVVIRTRRDGFTSCDDGSNGYQLAVEALQSRESVRRHARGTDTMLIVEHA</sequence>
<evidence type="ECO:0000313" key="2">
    <source>
        <dbReference type="EMBL" id="QTD95764.1"/>
    </source>
</evidence>
<feature type="domain" description="N-acetyltransferase" evidence="1">
    <location>
        <begin position="1"/>
        <end position="158"/>
    </location>
</feature>
<gene>
    <name evidence="2" type="ORF">S1361_00325</name>
    <name evidence="3" type="ORF">S1361_38175</name>
</gene>
<dbReference type="Pfam" id="PF00583">
    <property type="entry name" value="Acetyltransf_1"/>
    <property type="match status" value="1"/>
</dbReference>
<dbReference type="PROSITE" id="PS51186">
    <property type="entry name" value="GNAT"/>
    <property type="match status" value="1"/>
</dbReference>
<evidence type="ECO:0000259" key="1">
    <source>
        <dbReference type="PROSITE" id="PS51186"/>
    </source>
</evidence>
<dbReference type="EMBL" id="CP071839">
    <property type="protein sequence ID" value="QTE03226.1"/>
    <property type="molecule type" value="Genomic_DNA"/>
</dbReference>
<evidence type="ECO:0000313" key="3">
    <source>
        <dbReference type="EMBL" id="QTE03226.1"/>
    </source>
</evidence>